<dbReference type="RefSeq" id="WP_150552957.1">
    <property type="nucleotide sequence ID" value="NZ_CABPSG010000012.1"/>
</dbReference>
<feature type="transmembrane region" description="Helical" evidence="6">
    <location>
        <begin position="424"/>
        <end position="443"/>
    </location>
</feature>
<protein>
    <submittedName>
        <fullName evidence="7">Polysaccharide biosynthesis protein</fullName>
    </submittedName>
</protein>
<feature type="transmembrane region" description="Helical" evidence="6">
    <location>
        <begin position="367"/>
        <end position="387"/>
    </location>
</feature>
<dbReference type="PANTHER" id="PTHR30250">
    <property type="entry name" value="PST FAMILY PREDICTED COLANIC ACID TRANSPORTER"/>
    <property type="match status" value="1"/>
</dbReference>
<evidence type="ECO:0000256" key="3">
    <source>
        <dbReference type="ARBA" id="ARBA00022692"/>
    </source>
</evidence>
<dbReference type="EMBL" id="CABPSG010000012">
    <property type="protein sequence ID" value="VVE32750.1"/>
    <property type="molecule type" value="Genomic_DNA"/>
</dbReference>
<comment type="caution">
    <text evidence="7">The sequence shown here is derived from an EMBL/GenBank/DDBJ whole genome shotgun (WGS) entry which is preliminary data.</text>
</comment>
<feature type="transmembrane region" description="Helical" evidence="6">
    <location>
        <begin position="302"/>
        <end position="323"/>
    </location>
</feature>
<proteinExistence type="predicted"/>
<feature type="transmembrane region" description="Helical" evidence="6">
    <location>
        <begin position="399"/>
        <end position="417"/>
    </location>
</feature>
<feature type="transmembrane region" description="Helical" evidence="6">
    <location>
        <begin position="7"/>
        <end position="30"/>
    </location>
</feature>
<dbReference type="Proteomes" id="UP000405357">
    <property type="component" value="Unassembled WGS sequence"/>
</dbReference>
<keyword evidence="3 6" id="KW-0812">Transmembrane</keyword>
<reference evidence="7 8" key="1">
    <citation type="submission" date="2019-08" db="EMBL/GenBank/DDBJ databases">
        <authorList>
            <person name="Peeters C."/>
        </authorList>
    </citation>
    <scope>NUCLEOTIDE SEQUENCE [LARGE SCALE GENOMIC DNA]</scope>
    <source>
        <strain evidence="7 8">LMG 31014</strain>
    </source>
</reference>
<evidence type="ECO:0000313" key="8">
    <source>
        <dbReference type="Proteomes" id="UP000405357"/>
    </source>
</evidence>
<evidence type="ECO:0000256" key="1">
    <source>
        <dbReference type="ARBA" id="ARBA00004651"/>
    </source>
</evidence>
<keyword evidence="2" id="KW-1003">Cell membrane</keyword>
<name>A0ABY6WDR4_9BURK</name>
<feature type="transmembrane region" description="Helical" evidence="6">
    <location>
        <begin position="153"/>
        <end position="173"/>
    </location>
</feature>
<evidence type="ECO:0000313" key="7">
    <source>
        <dbReference type="EMBL" id="VVE32750.1"/>
    </source>
</evidence>
<feature type="transmembrane region" description="Helical" evidence="6">
    <location>
        <begin position="264"/>
        <end position="282"/>
    </location>
</feature>
<feature type="transmembrane region" description="Helical" evidence="6">
    <location>
        <begin position="335"/>
        <end position="355"/>
    </location>
</feature>
<feature type="transmembrane region" description="Helical" evidence="6">
    <location>
        <begin position="179"/>
        <end position="200"/>
    </location>
</feature>
<feature type="transmembrane region" description="Helical" evidence="6">
    <location>
        <begin position="76"/>
        <end position="106"/>
    </location>
</feature>
<feature type="transmembrane region" description="Helical" evidence="6">
    <location>
        <begin position="118"/>
        <end position="141"/>
    </location>
</feature>
<dbReference type="InterPro" id="IPR002797">
    <property type="entry name" value="Polysacc_synth"/>
</dbReference>
<evidence type="ECO:0000256" key="4">
    <source>
        <dbReference type="ARBA" id="ARBA00022989"/>
    </source>
</evidence>
<sequence length="481" mass="51535">MLIRNTLYNLFGLGAPLIVAVVSIPSLISHLGTERFGLLTLIWAVVSYFGLFDLGLGRALTQQLAMELAHDDHSRVGPLVATATWLMSGLGIMAGLVLLAAAPWGIGLVEHPQFRDEVYSAVCAMAVGMPAIVLTSGFRGILEARQAFGIVNLIRLPMGLFTFLGPLAVVLYFEPRLDWVAWVLVVGRILACLVHGYYAWRALPEHAGSLRFSRHLVKPLAASGGWMTVSNIIGPLMGYLDRFAVGAVVSAGAVAYYATPQEMIMKLSILPTALMAVMFPTFAKSTRDGAIDKASLFGKSAFLLFLMIAPACAIIAMFSDLILSHWISPVFSEHAAGVLILLACGMLINCVSSAPLTWLQATNKARVVAIIHTVELPLFFGSLWIGLRNFGIQGAAFAWVGRIALDSVFLWTAVVLCDRRLAGVALRSTVLVGTTALATYLLSVSEFSLIARGVVLVGVLSCWAAVVAGTLMRLKKGALAH</sequence>
<feature type="transmembrane region" description="Helical" evidence="6">
    <location>
        <begin position="36"/>
        <end position="56"/>
    </location>
</feature>
<feature type="transmembrane region" description="Helical" evidence="6">
    <location>
        <begin position="449"/>
        <end position="472"/>
    </location>
</feature>
<dbReference type="Pfam" id="PF01943">
    <property type="entry name" value="Polysacc_synt"/>
    <property type="match status" value="1"/>
</dbReference>
<gene>
    <name evidence="7" type="ORF">PSO31014_03724</name>
</gene>
<evidence type="ECO:0000256" key="6">
    <source>
        <dbReference type="SAM" id="Phobius"/>
    </source>
</evidence>
<evidence type="ECO:0000256" key="2">
    <source>
        <dbReference type="ARBA" id="ARBA00022475"/>
    </source>
</evidence>
<keyword evidence="5 6" id="KW-0472">Membrane</keyword>
<dbReference type="InterPro" id="IPR050833">
    <property type="entry name" value="Poly_Biosynth_Transport"/>
</dbReference>
<accession>A0ABY6WDR4</accession>
<dbReference type="PANTHER" id="PTHR30250:SF26">
    <property type="entry name" value="PSMA PROTEIN"/>
    <property type="match status" value="1"/>
</dbReference>
<evidence type="ECO:0000256" key="5">
    <source>
        <dbReference type="ARBA" id="ARBA00023136"/>
    </source>
</evidence>
<organism evidence="7 8">
    <name type="scientific">Pandoraea soli</name>
    <dbReference type="NCBI Taxonomy" id="2508293"/>
    <lineage>
        <taxon>Bacteria</taxon>
        <taxon>Pseudomonadati</taxon>
        <taxon>Pseudomonadota</taxon>
        <taxon>Betaproteobacteria</taxon>
        <taxon>Burkholderiales</taxon>
        <taxon>Burkholderiaceae</taxon>
        <taxon>Pandoraea</taxon>
    </lineage>
</organism>
<dbReference type="CDD" id="cd13128">
    <property type="entry name" value="MATE_Wzx_like"/>
    <property type="match status" value="1"/>
</dbReference>
<keyword evidence="8" id="KW-1185">Reference proteome</keyword>
<comment type="subcellular location">
    <subcellularLocation>
        <location evidence="1">Cell membrane</location>
        <topology evidence="1">Multi-pass membrane protein</topology>
    </subcellularLocation>
</comment>
<keyword evidence="4 6" id="KW-1133">Transmembrane helix</keyword>